<keyword evidence="4" id="KW-0812">Transmembrane</keyword>
<protein>
    <recommendedName>
        <fullName evidence="7">CBS domain-containing protein</fullName>
    </recommendedName>
</protein>
<accession>A0AAV8T5A7</accession>
<evidence type="ECO:0000256" key="2">
    <source>
        <dbReference type="ARBA" id="ARBA00023122"/>
    </source>
</evidence>
<evidence type="ECO:0000256" key="3">
    <source>
        <dbReference type="SAM" id="MobiDB-lite"/>
    </source>
</evidence>
<dbReference type="GO" id="GO:0005634">
    <property type="term" value="C:nucleus"/>
    <property type="evidence" value="ECO:0007669"/>
    <property type="project" value="TreeGrafter"/>
</dbReference>
<dbReference type="EMBL" id="JAIWQS010000006">
    <property type="protein sequence ID" value="KAJ8761551.1"/>
    <property type="molecule type" value="Genomic_DNA"/>
</dbReference>
<name>A0AAV8T5A7_9ROSI</name>
<dbReference type="SUPFAM" id="SSF54631">
    <property type="entry name" value="CBS-domain pair"/>
    <property type="match status" value="1"/>
</dbReference>
<gene>
    <name evidence="5" type="ORF">K2173_004327</name>
</gene>
<organism evidence="5 6">
    <name type="scientific">Erythroxylum novogranatense</name>
    <dbReference type="NCBI Taxonomy" id="1862640"/>
    <lineage>
        <taxon>Eukaryota</taxon>
        <taxon>Viridiplantae</taxon>
        <taxon>Streptophyta</taxon>
        <taxon>Embryophyta</taxon>
        <taxon>Tracheophyta</taxon>
        <taxon>Spermatophyta</taxon>
        <taxon>Magnoliopsida</taxon>
        <taxon>eudicotyledons</taxon>
        <taxon>Gunneridae</taxon>
        <taxon>Pentapetalae</taxon>
        <taxon>rosids</taxon>
        <taxon>fabids</taxon>
        <taxon>Malpighiales</taxon>
        <taxon>Erythroxylaceae</taxon>
        <taxon>Erythroxylum</taxon>
    </lineage>
</organism>
<dbReference type="GO" id="GO:0005737">
    <property type="term" value="C:cytoplasm"/>
    <property type="evidence" value="ECO:0007669"/>
    <property type="project" value="TreeGrafter"/>
</dbReference>
<evidence type="ECO:0000313" key="6">
    <source>
        <dbReference type="Proteomes" id="UP001159364"/>
    </source>
</evidence>
<feature type="region of interest" description="Disordered" evidence="3">
    <location>
        <begin position="305"/>
        <end position="326"/>
    </location>
</feature>
<comment type="caution">
    <text evidence="5">The sequence shown here is derived from an EMBL/GenBank/DDBJ whole genome shotgun (WGS) entry which is preliminary data.</text>
</comment>
<feature type="compositionally biased region" description="Low complexity" evidence="3">
    <location>
        <begin position="305"/>
        <end position="316"/>
    </location>
</feature>
<proteinExistence type="predicted"/>
<evidence type="ECO:0000313" key="5">
    <source>
        <dbReference type="EMBL" id="KAJ8761551.1"/>
    </source>
</evidence>
<keyword evidence="6" id="KW-1185">Reference proteome</keyword>
<evidence type="ECO:0008006" key="7">
    <source>
        <dbReference type="Google" id="ProtNLM"/>
    </source>
</evidence>
<feature type="transmembrane region" description="Helical" evidence="4">
    <location>
        <begin position="365"/>
        <end position="388"/>
    </location>
</feature>
<reference evidence="5 6" key="1">
    <citation type="submission" date="2021-09" db="EMBL/GenBank/DDBJ databases">
        <title>Genomic insights and catalytic innovation underlie evolution of tropane alkaloids biosynthesis.</title>
        <authorList>
            <person name="Wang Y.-J."/>
            <person name="Tian T."/>
            <person name="Huang J.-P."/>
            <person name="Huang S.-X."/>
        </authorList>
    </citation>
    <scope>NUCLEOTIDE SEQUENCE [LARGE SCALE GENOMIC DNA]</scope>
    <source>
        <strain evidence="5">KIB-2018</strain>
        <tissue evidence="5">Leaf</tissue>
    </source>
</reference>
<dbReference type="InterPro" id="IPR046342">
    <property type="entry name" value="CBS_dom_sf"/>
</dbReference>
<keyword evidence="4" id="KW-1133">Transmembrane helix</keyword>
<dbReference type="Proteomes" id="UP001159364">
    <property type="component" value="Linkage Group LG06"/>
</dbReference>
<keyword evidence="4" id="KW-0472">Membrane</keyword>
<evidence type="ECO:0000256" key="1">
    <source>
        <dbReference type="ARBA" id="ARBA00022737"/>
    </source>
</evidence>
<dbReference type="InterPro" id="IPR050511">
    <property type="entry name" value="AMPK_gamma/SDS23_families"/>
</dbReference>
<evidence type="ECO:0000256" key="4">
    <source>
        <dbReference type="SAM" id="Phobius"/>
    </source>
</evidence>
<dbReference type="AlphaFoldDB" id="A0AAV8T5A7"/>
<dbReference type="PANTHER" id="PTHR13780:SF39">
    <property type="entry name" value="CBS DOMAIN-CONTAINING PROTEIN CBSX5-LIKE"/>
    <property type="match status" value="1"/>
</dbReference>
<sequence length="396" mass="43096">MAVSLLAHDVSDLCLGKPALRSLSVSATVKDALSSLKRFGDPFLSVWSCDHPNRSSPRSKTNGDVDECRCIGKVSMVDVICFLSREENLKNPTRALQEPVSVLIPKVHGLVRHLEPHASLLEAIDLILEGAQNLVIPIKSPFSRKKLIHKPPFNSILHNNREYCCLTQEDIVRYLLNSIGLFSPTSSYTIESLNIIDSESVLALHHDDPVSSAVPLMSKPLPKQAFVAVVDLEGKLIGEISPAILNSCDESVAAAVATLTAGDFMTYIDCGALPEDLLWLTKKRLEERNLEAAIELVEDELTFSSSSSSSTYSSSSSDEELGIGSAKSSMNSMRGARNAAEPIVCYPWSSLVAVMIQALSHRVSYVWVVEVDGTLVGVVGFAGIIKVFRERLKSMS</sequence>
<dbReference type="Gene3D" id="3.10.580.10">
    <property type="entry name" value="CBS-domain"/>
    <property type="match status" value="1"/>
</dbReference>
<dbReference type="PANTHER" id="PTHR13780">
    <property type="entry name" value="AMP-ACTIVATED PROTEIN KINASE, GAMMA REGULATORY SUBUNIT"/>
    <property type="match status" value="1"/>
</dbReference>
<keyword evidence="1" id="KW-0677">Repeat</keyword>
<keyword evidence="2" id="KW-0129">CBS domain</keyword>